<evidence type="ECO:0000256" key="12">
    <source>
        <dbReference type="SAM" id="SignalP"/>
    </source>
</evidence>
<evidence type="ECO:0000256" key="1">
    <source>
        <dbReference type="ARBA" id="ARBA00004571"/>
    </source>
</evidence>
<feature type="signal peptide" evidence="12">
    <location>
        <begin position="1"/>
        <end position="19"/>
    </location>
</feature>
<dbReference type="Pfam" id="PF00593">
    <property type="entry name" value="TonB_dep_Rec_b-barrel"/>
    <property type="match status" value="1"/>
</dbReference>
<keyword evidence="4 10" id="KW-0812">Transmembrane</keyword>
<dbReference type="Proteomes" id="UP000642920">
    <property type="component" value="Unassembled WGS sequence"/>
</dbReference>
<keyword evidence="2 10" id="KW-0813">Transport</keyword>
<reference evidence="15" key="1">
    <citation type="submission" date="2021-01" db="EMBL/GenBank/DDBJ databases">
        <title>Marivirga sp. nov., isolated from intertidal surface sediments.</title>
        <authorList>
            <person name="Zhang M."/>
        </authorList>
    </citation>
    <scope>NUCLEOTIDE SEQUENCE</scope>
    <source>
        <strain evidence="15">SM1354</strain>
    </source>
</reference>
<keyword evidence="5 12" id="KW-0732">Signal</keyword>
<evidence type="ECO:0000256" key="5">
    <source>
        <dbReference type="ARBA" id="ARBA00022729"/>
    </source>
</evidence>
<keyword evidence="16" id="KW-1185">Reference proteome</keyword>
<evidence type="ECO:0000256" key="2">
    <source>
        <dbReference type="ARBA" id="ARBA00022448"/>
    </source>
</evidence>
<dbReference type="InterPro" id="IPR010917">
    <property type="entry name" value="TonB_rcpt_CS"/>
</dbReference>
<evidence type="ECO:0000259" key="14">
    <source>
        <dbReference type="Pfam" id="PF07715"/>
    </source>
</evidence>
<dbReference type="PROSITE" id="PS52016">
    <property type="entry name" value="TONB_DEPENDENT_REC_3"/>
    <property type="match status" value="1"/>
</dbReference>
<gene>
    <name evidence="15" type="ORF">JKP34_04615</name>
</gene>
<evidence type="ECO:0000256" key="4">
    <source>
        <dbReference type="ARBA" id="ARBA00022692"/>
    </source>
</evidence>
<dbReference type="AlphaFoldDB" id="A0A937DJ52"/>
<dbReference type="PANTHER" id="PTHR30069">
    <property type="entry name" value="TONB-DEPENDENT OUTER MEMBRANE RECEPTOR"/>
    <property type="match status" value="1"/>
</dbReference>
<dbReference type="InterPro" id="IPR012910">
    <property type="entry name" value="Plug_dom"/>
</dbReference>
<dbReference type="Pfam" id="PF13715">
    <property type="entry name" value="CarbopepD_reg_2"/>
    <property type="match status" value="1"/>
</dbReference>
<feature type="domain" description="TonB-dependent receptor-like beta-barrel" evidence="13">
    <location>
        <begin position="342"/>
        <end position="774"/>
    </location>
</feature>
<comment type="subcellular location">
    <subcellularLocation>
        <location evidence="1 10">Cell outer membrane</location>
        <topology evidence="1 10">Multi-pass membrane protein</topology>
    </subcellularLocation>
</comment>
<keyword evidence="7 10" id="KW-0472">Membrane</keyword>
<dbReference type="PANTHER" id="PTHR30069:SF29">
    <property type="entry name" value="HEMOGLOBIN AND HEMOGLOBIN-HAPTOGLOBIN-BINDING PROTEIN 1-RELATED"/>
    <property type="match status" value="1"/>
</dbReference>
<dbReference type="InterPro" id="IPR008969">
    <property type="entry name" value="CarboxyPept-like_regulatory"/>
</dbReference>
<keyword evidence="6 11" id="KW-0798">TonB box</keyword>
<dbReference type="InterPro" id="IPR037066">
    <property type="entry name" value="Plug_dom_sf"/>
</dbReference>
<comment type="caution">
    <text evidence="15">The sequence shown here is derived from an EMBL/GenBank/DDBJ whole genome shotgun (WGS) entry which is preliminary data.</text>
</comment>
<dbReference type="Gene3D" id="2.170.130.10">
    <property type="entry name" value="TonB-dependent receptor, plug domain"/>
    <property type="match status" value="1"/>
</dbReference>
<dbReference type="RefSeq" id="WP_201918175.1">
    <property type="nucleotide sequence ID" value="NZ_JAERQG010000001.1"/>
</dbReference>
<dbReference type="InterPro" id="IPR000531">
    <property type="entry name" value="Beta-barrel_TonB"/>
</dbReference>
<evidence type="ECO:0000259" key="13">
    <source>
        <dbReference type="Pfam" id="PF00593"/>
    </source>
</evidence>
<keyword evidence="3 10" id="KW-1134">Transmembrane beta strand</keyword>
<dbReference type="SUPFAM" id="SSF49464">
    <property type="entry name" value="Carboxypeptidase regulatory domain-like"/>
    <property type="match status" value="1"/>
</dbReference>
<evidence type="ECO:0000256" key="7">
    <source>
        <dbReference type="ARBA" id="ARBA00023136"/>
    </source>
</evidence>
<evidence type="ECO:0000256" key="11">
    <source>
        <dbReference type="RuleBase" id="RU003357"/>
    </source>
</evidence>
<evidence type="ECO:0000313" key="16">
    <source>
        <dbReference type="Proteomes" id="UP000642920"/>
    </source>
</evidence>
<keyword evidence="8 15" id="KW-0675">Receptor</keyword>
<dbReference type="EMBL" id="JAERQG010000001">
    <property type="protein sequence ID" value="MBL0764524.1"/>
    <property type="molecule type" value="Genomic_DNA"/>
</dbReference>
<sequence>MKYILTTFLMLASLCTAHSQTVTIVDEDTGNPIELATLISQKPNAIATTNSEGKADITNLKGADIIQIHMYGYKTRTMSYADIEAFNFKIILTKDNFNLDEVVVSATRWRQYAKDIPSKIASISPQQVTFQNPQTAADMLGISGKVYVQKSQQGGGSPMIRGFATNRLLYTVDGIRMNTAIFRGGNIQNIINLDPFAVEDTEVLFGPGSVIYGSDAIGGVMSFQTLRPQLSLADSVFITGNATTRYASANNEKTAHFDVNVGWKKWALVTSISSWDYDHLRQGSNGPDDYLKPYYVQTIDSVDRVIRQEDPLLQIPSGYSQINMMQKIRFKPSDNLDINYGFHYSETTSYGRYDRHNRRRNDAPRYALWNYGPQKWMMNNLNINHHKEGILYDDLSLRLAQQGFEESRIDRSFNSTTKSEQVEMVDAYSLNLDLSKKTSDRNSVFYGVEYVLNNVTSTGEATNIDTGVSSEIASRYPQANWQSLGVYINNEFKPGEKLTLQTGIRYNQFILDAEFDTTFYPFPFTEANLNNGALTGSIGAVFKPTESWIIRANLGTAFRSPNVDDIGKVFDSEPGAVTIPNPALKAEYAYNADLGFTKIFDNVLKVDFTAYYTILDNALVRRDFQLNGDDSIFYDGQLSQVQALQNAAVANVWGIQAGAELKIAGGFSLSTDLNYQQGEEELDEGTTSASRHAAPFFGINRLNYKKKALQLQFYHSFQGERSAADMPIGESGKDEIYAKDANGNNYAPAWYTLNFKALYQFTDIFSLTAGVENITDQRYRPYSSGLSGAGRNYIISLKASF</sequence>
<dbReference type="PROSITE" id="PS01156">
    <property type="entry name" value="TONB_DEPENDENT_REC_2"/>
    <property type="match status" value="1"/>
</dbReference>
<evidence type="ECO:0000256" key="6">
    <source>
        <dbReference type="ARBA" id="ARBA00023077"/>
    </source>
</evidence>
<dbReference type="GO" id="GO:0015344">
    <property type="term" value="F:siderophore uptake transmembrane transporter activity"/>
    <property type="evidence" value="ECO:0007669"/>
    <property type="project" value="TreeGrafter"/>
</dbReference>
<protein>
    <submittedName>
        <fullName evidence="15">TonB-dependent receptor</fullName>
    </submittedName>
</protein>
<feature type="chain" id="PRO_5038049751" evidence="12">
    <location>
        <begin position="20"/>
        <end position="801"/>
    </location>
</feature>
<evidence type="ECO:0000256" key="3">
    <source>
        <dbReference type="ARBA" id="ARBA00022452"/>
    </source>
</evidence>
<name>A0A937DJ52_9BACT</name>
<comment type="similarity">
    <text evidence="10 11">Belongs to the TonB-dependent receptor family.</text>
</comment>
<evidence type="ECO:0000256" key="8">
    <source>
        <dbReference type="ARBA" id="ARBA00023170"/>
    </source>
</evidence>
<keyword evidence="9 10" id="KW-0998">Cell outer membrane</keyword>
<evidence type="ECO:0000313" key="15">
    <source>
        <dbReference type="EMBL" id="MBL0764524.1"/>
    </source>
</evidence>
<evidence type="ECO:0000256" key="9">
    <source>
        <dbReference type="ARBA" id="ARBA00023237"/>
    </source>
</evidence>
<dbReference type="Gene3D" id="2.40.170.20">
    <property type="entry name" value="TonB-dependent receptor, beta-barrel domain"/>
    <property type="match status" value="1"/>
</dbReference>
<dbReference type="Pfam" id="PF07715">
    <property type="entry name" value="Plug"/>
    <property type="match status" value="1"/>
</dbReference>
<dbReference type="GO" id="GO:0044718">
    <property type="term" value="P:siderophore transmembrane transport"/>
    <property type="evidence" value="ECO:0007669"/>
    <property type="project" value="TreeGrafter"/>
</dbReference>
<dbReference type="InterPro" id="IPR036942">
    <property type="entry name" value="Beta-barrel_TonB_sf"/>
</dbReference>
<organism evidence="15 16">
    <name type="scientific">Marivirga atlantica</name>
    <dbReference type="NCBI Taxonomy" id="1548457"/>
    <lineage>
        <taxon>Bacteria</taxon>
        <taxon>Pseudomonadati</taxon>
        <taxon>Bacteroidota</taxon>
        <taxon>Cytophagia</taxon>
        <taxon>Cytophagales</taxon>
        <taxon>Marivirgaceae</taxon>
        <taxon>Marivirga</taxon>
    </lineage>
</organism>
<dbReference type="InterPro" id="IPR039426">
    <property type="entry name" value="TonB-dep_rcpt-like"/>
</dbReference>
<dbReference type="GO" id="GO:0009279">
    <property type="term" value="C:cell outer membrane"/>
    <property type="evidence" value="ECO:0007669"/>
    <property type="project" value="UniProtKB-SubCell"/>
</dbReference>
<dbReference type="SUPFAM" id="SSF56935">
    <property type="entry name" value="Porins"/>
    <property type="match status" value="1"/>
</dbReference>
<feature type="domain" description="TonB-dependent receptor plug" evidence="14">
    <location>
        <begin position="114"/>
        <end position="220"/>
    </location>
</feature>
<evidence type="ECO:0000256" key="10">
    <source>
        <dbReference type="PROSITE-ProRule" id="PRU01360"/>
    </source>
</evidence>
<accession>A0A937DJ52</accession>
<proteinExistence type="inferred from homology"/>